<protein>
    <submittedName>
        <fullName evidence="1">Uncharacterized protein</fullName>
    </submittedName>
</protein>
<proteinExistence type="predicted"/>
<dbReference type="AlphaFoldDB" id="A0AAV7WK05"/>
<organism evidence="1 2">
    <name type="scientific">Pleurodeles waltl</name>
    <name type="common">Iberian ribbed newt</name>
    <dbReference type="NCBI Taxonomy" id="8319"/>
    <lineage>
        <taxon>Eukaryota</taxon>
        <taxon>Metazoa</taxon>
        <taxon>Chordata</taxon>
        <taxon>Craniata</taxon>
        <taxon>Vertebrata</taxon>
        <taxon>Euteleostomi</taxon>
        <taxon>Amphibia</taxon>
        <taxon>Batrachia</taxon>
        <taxon>Caudata</taxon>
        <taxon>Salamandroidea</taxon>
        <taxon>Salamandridae</taxon>
        <taxon>Pleurodelinae</taxon>
        <taxon>Pleurodeles</taxon>
    </lineage>
</organism>
<comment type="caution">
    <text evidence="1">The sequence shown here is derived from an EMBL/GenBank/DDBJ whole genome shotgun (WGS) entry which is preliminary data.</text>
</comment>
<evidence type="ECO:0000313" key="1">
    <source>
        <dbReference type="EMBL" id="KAJ1213145.1"/>
    </source>
</evidence>
<accession>A0AAV7WK05</accession>
<sequence length="142" mass="14873">MALTGMLDPYPIESLGLLHSDRKPGGRSVHKKPESPCALRPCAQRALCANTGAAAPPGLPRNHSSPSTLGAYAFRKAAWTRVWQVKGKVHKQCVVGGTGLPIMYSAFPQFIHIALLLCLGAAKPSPVLPKTADSPGGKLALG</sequence>
<evidence type="ECO:0000313" key="2">
    <source>
        <dbReference type="Proteomes" id="UP001066276"/>
    </source>
</evidence>
<name>A0AAV7WK05_PLEWA</name>
<dbReference type="EMBL" id="JANPWB010000001">
    <property type="protein sequence ID" value="KAJ1213145.1"/>
    <property type="molecule type" value="Genomic_DNA"/>
</dbReference>
<dbReference type="Proteomes" id="UP001066276">
    <property type="component" value="Chromosome 1_1"/>
</dbReference>
<gene>
    <name evidence="1" type="ORF">NDU88_000784</name>
</gene>
<reference evidence="1" key="1">
    <citation type="journal article" date="2022" name="bioRxiv">
        <title>Sequencing and chromosome-scale assembly of the giantPleurodeles waltlgenome.</title>
        <authorList>
            <person name="Brown T."/>
            <person name="Elewa A."/>
            <person name="Iarovenko S."/>
            <person name="Subramanian E."/>
            <person name="Araus A.J."/>
            <person name="Petzold A."/>
            <person name="Susuki M."/>
            <person name="Suzuki K.-i.T."/>
            <person name="Hayashi T."/>
            <person name="Toyoda A."/>
            <person name="Oliveira C."/>
            <person name="Osipova E."/>
            <person name="Leigh N.D."/>
            <person name="Simon A."/>
            <person name="Yun M.H."/>
        </authorList>
    </citation>
    <scope>NUCLEOTIDE SEQUENCE</scope>
    <source>
        <strain evidence="1">20211129_DDA</strain>
        <tissue evidence="1">Liver</tissue>
    </source>
</reference>
<keyword evidence="2" id="KW-1185">Reference proteome</keyword>